<feature type="compositionally biased region" description="Basic and acidic residues" evidence="1">
    <location>
        <begin position="1"/>
        <end position="12"/>
    </location>
</feature>
<evidence type="ECO:0000259" key="2">
    <source>
        <dbReference type="Pfam" id="PF05699"/>
    </source>
</evidence>
<evidence type="ECO:0000313" key="3">
    <source>
        <dbReference type="EMBL" id="KAF2904381.1"/>
    </source>
</evidence>
<protein>
    <recommendedName>
        <fullName evidence="2">HAT C-terminal dimerisation domain-containing protein</fullName>
    </recommendedName>
</protein>
<dbReference type="OrthoDB" id="10063284at2759"/>
<name>A0A8K0GLX1_IGNLU</name>
<sequence length="460" mass="52869">MKFLNKPKEILDSARASTSTDPEPMEVFEEKKICCSPSPHGNSSDPREGTTEELKSDTSSSAVCSSLACGDDPGLWPVSINSGLVNITTVNQMQLNQKKKIGDVIERIIAVIKYLSRQCLAFRDSSKTLFEHDNGNFLKAIEMIASFDSVMREHVHTIESLKPDSSRRAHYLGDGIQDEIIDLLSMTIKNYILNKVRELKYFSIIRLHTEYLKLKAVSATRWSSRIDAIKPLRYYIDKIFDALLEISENSSEWNCFTTHEAHSLALNLVLQEATKVAHELNSTADFPPINTLRPRRRPKQFEYEQHDEVLLDFKINYRVFFRILNQTLTSLKNRFEELKTFHDAFGFFGSKLFSYSKDELMKHSKDLYLKLKDDSRSETNIDGNDLYNEINALKLHFLKNQSSDPHTLLQYLFTNNLISTFPNTAIALRILLTLSVSVASGERYFLKLKIIKNYLRSTMH</sequence>
<keyword evidence="4" id="KW-1185">Reference proteome</keyword>
<feature type="domain" description="HAT C-terminal dimerisation" evidence="2">
    <location>
        <begin position="407"/>
        <end position="459"/>
    </location>
</feature>
<evidence type="ECO:0000313" key="4">
    <source>
        <dbReference type="Proteomes" id="UP000801492"/>
    </source>
</evidence>
<gene>
    <name evidence="3" type="ORF">ILUMI_01802</name>
</gene>
<comment type="caution">
    <text evidence="3">The sequence shown here is derived from an EMBL/GenBank/DDBJ whole genome shotgun (WGS) entry which is preliminary data.</text>
</comment>
<organism evidence="3 4">
    <name type="scientific">Ignelater luminosus</name>
    <name type="common">Cucubano</name>
    <name type="synonym">Pyrophorus luminosus</name>
    <dbReference type="NCBI Taxonomy" id="2038154"/>
    <lineage>
        <taxon>Eukaryota</taxon>
        <taxon>Metazoa</taxon>
        <taxon>Ecdysozoa</taxon>
        <taxon>Arthropoda</taxon>
        <taxon>Hexapoda</taxon>
        <taxon>Insecta</taxon>
        <taxon>Pterygota</taxon>
        <taxon>Neoptera</taxon>
        <taxon>Endopterygota</taxon>
        <taxon>Coleoptera</taxon>
        <taxon>Polyphaga</taxon>
        <taxon>Elateriformia</taxon>
        <taxon>Elateroidea</taxon>
        <taxon>Elateridae</taxon>
        <taxon>Agrypninae</taxon>
        <taxon>Pyrophorini</taxon>
        <taxon>Ignelater</taxon>
    </lineage>
</organism>
<dbReference type="Proteomes" id="UP000801492">
    <property type="component" value="Unassembled WGS sequence"/>
</dbReference>
<reference evidence="3" key="1">
    <citation type="submission" date="2019-08" db="EMBL/GenBank/DDBJ databases">
        <title>The genome of the North American firefly Photinus pyralis.</title>
        <authorList>
            <consortium name="Photinus pyralis genome working group"/>
            <person name="Fallon T.R."/>
            <person name="Sander Lower S.E."/>
            <person name="Weng J.-K."/>
        </authorList>
    </citation>
    <scope>NUCLEOTIDE SEQUENCE</scope>
    <source>
        <strain evidence="3">TRF0915ILg1</strain>
        <tissue evidence="3">Whole body</tissue>
    </source>
</reference>
<proteinExistence type="predicted"/>
<dbReference type="Pfam" id="PF05699">
    <property type="entry name" value="Dimer_Tnp_hAT"/>
    <property type="match status" value="1"/>
</dbReference>
<accession>A0A8K0GLX1</accession>
<dbReference type="GO" id="GO:0046983">
    <property type="term" value="F:protein dimerization activity"/>
    <property type="evidence" value="ECO:0007669"/>
    <property type="project" value="InterPro"/>
</dbReference>
<feature type="compositionally biased region" description="Basic and acidic residues" evidence="1">
    <location>
        <begin position="45"/>
        <end position="56"/>
    </location>
</feature>
<dbReference type="AlphaFoldDB" id="A0A8K0GLX1"/>
<dbReference type="PANTHER" id="PTHR45749:SF35">
    <property type="entry name" value="AC-LIKE TRANSPOSASE-RELATED"/>
    <property type="match status" value="1"/>
</dbReference>
<evidence type="ECO:0000256" key="1">
    <source>
        <dbReference type="SAM" id="MobiDB-lite"/>
    </source>
</evidence>
<dbReference type="PANTHER" id="PTHR45749">
    <property type="match status" value="1"/>
</dbReference>
<dbReference type="EMBL" id="VTPC01000787">
    <property type="protein sequence ID" value="KAF2904381.1"/>
    <property type="molecule type" value="Genomic_DNA"/>
</dbReference>
<feature type="region of interest" description="Disordered" evidence="1">
    <location>
        <begin position="1"/>
        <end position="58"/>
    </location>
</feature>
<dbReference type="InterPro" id="IPR008906">
    <property type="entry name" value="HATC_C_dom"/>
</dbReference>